<dbReference type="Proteomes" id="UP000176339">
    <property type="component" value="Unassembled WGS sequence"/>
</dbReference>
<name>A0A1F5P4N1_9BACT</name>
<sequence>MYKRAITKANDGHLCDSISEAIIDNWLTNNDINHKRDVCYPSTRHRADWGLDNGTYVEYFGLAQDSPRYDRNIQVKKELCKKYGIRLIAIYPQDLYPRQNLKLKFHGY</sequence>
<gene>
    <name evidence="1" type="ORF">A2846_02300</name>
</gene>
<proteinExistence type="predicted"/>
<dbReference type="AlphaFoldDB" id="A0A1F5P4N1"/>
<organism evidence="1 2">
    <name type="scientific">Candidatus Doudnabacteria bacterium RIFCSPHIGHO2_01_FULL_49_9</name>
    <dbReference type="NCBI Taxonomy" id="1817827"/>
    <lineage>
        <taxon>Bacteria</taxon>
        <taxon>Candidatus Doudnaibacteriota</taxon>
    </lineage>
</organism>
<accession>A0A1F5P4N1</accession>
<evidence type="ECO:0000313" key="2">
    <source>
        <dbReference type="Proteomes" id="UP000176339"/>
    </source>
</evidence>
<dbReference type="EMBL" id="MFEN01000005">
    <property type="protein sequence ID" value="OGE84550.1"/>
    <property type="molecule type" value="Genomic_DNA"/>
</dbReference>
<evidence type="ECO:0000313" key="1">
    <source>
        <dbReference type="EMBL" id="OGE84550.1"/>
    </source>
</evidence>
<comment type="caution">
    <text evidence="1">The sequence shown here is derived from an EMBL/GenBank/DDBJ whole genome shotgun (WGS) entry which is preliminary data.</text>
</comment>
<reference evidence="1 2" key="1">
    <citation type="journal article" date="2016" name="Nat. Commun.">
        <title>Thousands of microbial genomes shed light on interconnected biogeochemical processes in an aquifer system.</title>
        <authorList>
            <person name="Anantharaman K."/>
            <person name="Brown C.T."/>
            <person name="Hug L.A."/>
            <person name="Sharon I."/>
            <person name="Castelle C.J."/>
            <person name="Probst A.J."/>
            <person name="Thomas B.C."/>
            <person name="Singh A."/>
            <person name="Wilkins M.J."/>
            <person name="Karaoz U."/>
            <person name="Brodie E.L."/>
            <person name="Williams K.H."/>
            <person name="Hubbard S.S."/>
            <person name="Banfield J.F."/>
        </authorList>
    </citation>
    <scope>NUCLEOTIDE SEQUENCE [LARGE SCALE GENOMIC DNA]</scope>
</reference>
<protein>
    <submittedName>
        <fullName evidence="1">Uncharacterized protein</fullName>
    </submittedName>
</protein>